<keyword evidence="6 7" id="KW-0472">Membrane</keyword>
<gene>
    <name evidence="8" type="ORF">SAMN02927921_02162</name>
</gene>
<dbReference type="STRING" id="1150368.SAMN02927921_02162"/>
<dbReference type="EMBL" id="FPJE01000011">
    <property type="protein sequence ID" value="SFW53656.1"/>
    <property type="molecule type" value="Genomic_DNA"/>
</dbReference>
<dbReference type="InterPro" id="IPR051907">
    <property type="entry name" value="DoxX-like_oxidoreductase"/>
</dbReference>
<feature type="transmembrane region" description="Helical" evidence="7">
    <location>
        <begin position="7"/>
        <end position="27"/>
    </location>
</feature>
<sequence length="135" mass="14273">MKKDNSSGLGLALLRICASALMMTHGFGKLQMLLNGGEIEFADPIGVGAKFSLILAVIGEFVAPVFVILGFKTRWAVIPTIITMIVAAFVIHASDPIGRKEMALLYLVVFATIALTGAGKFSLDGAMQKKSPYAG</sequence>
<dbReference type="AlphaFoldDB" id="A0A1K1Q1A1"/>
<dbReference type="PANTHER" id="PTHR33452:SF1">
    <property type="entry name" value="INNER MEMBRANE PROTEIN YPHA-RELATED"/>
    <property type="match status" value="1"/>
</dbReference>
<evidence type="ECO:0000313" key="8">
    <source>
        <dbReference type="EMBL" id="SFW53656.1"/>
    </source>
</evidence>
<keyword evidence="5 7" id="KW-1133">Transmembrane helix</keyword>
<dbReference type="Proteomes" id="UP000182248">
    <property type="component" value="Unassembled WGS sequence"/>
</dbReference>
<dbReference type="InterPro" id="IPR032808">
    <property type="entry name" value="DoxX"/>
</dbReference>
<keyword evidence="4 7" id="KW-0812">Transmembrane</keyword>
<dbReference type="Pfam" id="PF07681">
    <property type="entry name" value="DoxX"/>
    <property type="match status" value="1"/>
</dbReference>
<keyword evidence="9" id="KW-1185">Reference proteome</keyword>
<reference evidence="8 9" key="1">
    <citation type="submission" date="2016-11" db="EMBL/GenBank/DDBJ databases">
        <authorList>
            <person name="Jaros S."/>
            <person name="Januszkiewicz K."/>
            <person name="Wedrychowicz H."/>
        </authorList>
    </citation>
    <scope>NUCLEOTIDE SEQUENCE [LARGE SCALE GENOMIC DNA]</scope>
    <source>
        <strain evidence="8 9">CGMCC 1.12145</strain>
    </source>
</reference>
<evidence type="ECO:0000256" key="1">
    <source>
        <dbReference type="ARBA" id="ARBA00004651"/>
    </source>
</evidence>
<keyword evidence="3" id="KW-1003">Cell membrane</keyword>
<dbReference type="OrthoDB" id="9813193at2"/>
<evidence type="ECO:0000256" key="3">
    <source>
        <dbReference type="ARBA" id="ARBA00022475"/>
    </source>
</evidence>
<evidence type="ECO:0000256" key="7">
    <source>
        <dbReference type="SAM" id="Phobius"/>
    </source>
</evidence>
<dbReference type="GO" id="GO:0005886">
    <property type="term" value="C:plasma membrane"/>
    <property type="evidence" value="ECO:0007669"/>
    <property type="project" value="UniProtKB-SubCell"/>
</dbReference>
<evidence type="ECO:0000256" key="4">
    <source>
        <dbReference type="ARBA" id="ARBA00022692"/>
    </source>
</evidence>
<evidence type="ECO:0000313" key="9">
    <source>
        <dbReference type="Proteomes" id="UP000182248"/>
    </source>
</evidence>
<protein>
    <submittedName>
        <fullName evidence="8">Putative oxidoreductase</fullName>
    </submittedName>
</protein>
<evidence type="ECO:0000256" key="5">
    <source>
        <dbReference type="ARBA" id="ARBA00022989"/>
    </source>
</evidence>
<comment type="similarity">
    <text evidence="2">Belongs to the DoxX family.</text>
</comment>
<evidence type="ECO:0000256" key="2">
    <source>
        <dbReference type="ARBA" id="ARBA00006679"/>
    </source>
</evidence>
<evidence type="ECO:0000256" key="6">
    <source>
        <dbReference type="ARBA" id="ARBA00023136"/>
    </source>
</evidence>
<name>A0A1K1Q1A1_9FLAO</name>
<dbReference type="PANTHER" id="PTHR33452">
    <property type="entry name" value="OXIDOREDUCTASE CATD-RELATED"/>
    <property type="match status" value="1"/>
</dbReference>
<feature type="transmembrane region" description="Helical" evidence="7">
    <location>
        <begin position="47"/>
        <end position="68"/>
    </location>
</feature>
<dbReference type="RefSeq" id="WP_072317392.1">
    <property type="nucleotide sequence ID" value="NZ_FPJE01000011.1"/>
</dbReference>
<accession>A0A1K1Q1A1</accession>
<proteinExistence type="inferred from homology"/>
<feature type="transmembrane region" description="Helical" evidence="7">
    <location>
        <begin position="75"/>
        <end position="91"/>
    </location>
</feature>
<feature type="transmembrane region" description="Helical" evidence="7">
    <location>
        <begin position="103"/>
        <end position="123"/>
    </location>
</feature>
<comment type="subcellular location">
    <subcellularLocation>
        <location evidence="1">Cell membrane</location>
        <topology evidence="1">Multi-pass membrane protein</topology>
    </subcellularLocation>
</comment>
<organism evidence="8 9">
    <name type="scientific">Sinomicrobium oceani</name>
    <dbReference type="NCBI Taxonomy" id="1150368"/>
    <lineage>
        <taxon>Bacteria</taxon>
        <taxon>Pseudomonadati</taxon>
        <taxon>Bacteroidota</taxon>
        <taxon>Flavobacteriia</taxon>
        <taxon>Flavobacteriales</taxon>
        <taxon>Flavobacteriaceae</taxon>
        <taxon>Sinomicrobium</taxon>
    </lineage>
</organism>